<accession>A0A9D1A9S8</accession>
<protein>
    <submittedName>
        <fullName evidence="2">Glycosyltransferase family 2 protein</fullName>
    </submittedName>
</protein>
<comment type="caution">
    <text evidence="2">The sequence shown here is derived from an EMBL/GenBank/DDBJ whole genome shotgun (WGS) entry which is preliminary data.</text>
</comment>
<dbReference type="CDD" id="cd04186">
    <property type="entry name" value="GT_2_like_c"/>
    <property type="match status" value="1"/>
</dbReference>
<dbReference type="EMBL" id="DVGK01000023">
    <property type="protein sequence ID" value="HIR12581.1"/>
    <property type="molecule type" value="Genomic_DNA"/>
</dbReference>
<feature type="domain" description="Glycosyltransferase 2-like" evidence="1">
    <location>
        <begin position="334"/>
        <end position="509"/>
    </location>
</feature>
<dbReference type="GO" id="GO:0016757">
    <property type="term" value="F:glycosyltransferase activity"/>
    <property type="evidence" value="ECO:0007669"/>
    <property type="project" value="UniProtKB-KW"/>
</dbReference>
<dbReference type="Gene3D" id="3.90.550.10">
    <property type="entry name" value="Spore Coat Polysaccharide Biosynthesis Protein SpsA, Chain A"/>
    <property type="match status" value="2"/>
</dbReference>
<dbReference type="PANTHER" id="PTHR43179:SF7">
    <property type="entry name" value="RHAMNOSYLTRANSFERASE WBBL"/>
    <property type="match status" value="1"/>
</dbReference>
<sequence length="604" mass="69924">MADSRWKNFVKKLNPYMIKKGILYLKHFGFKEFMVRLSDRIEPEEVPYGPWYEKHRASDEELERQRKHPLPRQPLISIAVPIYKTPERFLREMIESVQAQTYSRWELCLADGSPEDESMNRVLREYVKKDSRIRVRRMKENLGIVENTNAALAMAKGEFVGFLDHDDLLAPDALYELAKCLQKENPPEFLYTDEDKITGDGGEHFQPNLKPDFNPDLLRSNNYICHFVLASAGLIGKVGGLRKEYEGAQDYDFILRCTEQAEGIVHVPRILYHWRTHAASTADNPLSKQYAYEAGKRAIEDHLKRCGLKGEVSLKKDFGFYRVKYPVLGSPLVSIIIPNKDEKDTLKACLDSIFDRSSYRNFEIIIVENNSKSEEIFQYYEEIDGRNGIRVVYWDKGFNYSAINNFGIRHARGEYLLLLNNDMEVISRDWIQELLSHCQRPGTGIVGARLYYPDDTIQHAGIIVGIGGVGGSLFVGMKRSHTGYLHKESLQQNLSAVTAACMMARRQVWEETGGLEEKLAVAFNDVDFCLKAREKGYLVVYDPYAELYHYESKTRGAEDTKEKTRRFQSEIEYMRSRWTSVIKDGDPYYNKNFSLKKWNYSLKI</sequence>
<organism evidence="2 3">
    <name type="scientific">Candidatus Choladousia intestinavium</name>
    <dbReference type="NCBI Taxonomy" id="2840727"/>
    <lineage>
        <taxon>Bacteria</taxon>
        <taxon>Bacillati</taxon>
        <taxon>Bacillota</taxon>
        <taxon>Clostridia</taxon>
        <taxon>Lachnospirales</taxon>
        <taxon>Lachnospiraceae</taxon>
        <taxon>Lachnospiraceae incertae sedis</taxon>
        <taxon>Candidatus Choladousia</taxon>
    </lineage>
</organism>
<dbReference type="InterPro" id="IPR001173">
    <property type="entry name" value="Glyco_trans_2-like"/>
</dbReference>
<evidence type="ECO:0000313" key="2">
    <source>
        <dbReference type="EMBL" id="HIR12581.1"/>
    </source>
</evidence>
<reference evidence="2" key="1">
    <citation type="submission" date="2020-10" db="EMBL/GenBank/DDBJ databases">
        <authorList>
            <person name="Gilroy R."/>
        </authorList>
    </citation>
    <scope>NUCLEOTIDE SEQUENCE</scope>
    <source>
        <strain evidence="2">ChiSjej4B22-8148</strain>
    </source>
</reference>
<evidence type="ECO:0000313" key="3">
    <source>
        <dbReference type="Proteomes" id="UP000886757"/>
    </source>
</evidence>
<dbReference type="Pfam" id="PF00535">
    <property type="entry name" value="Glycos_transf_2"/>
    <property type="match status" value="2"/>
</dbReference>
<evidence type="ECO:0000259" key="1">
    <source>
        <dbReference type="Pfam" id="PF00535"/>
    </source>
</evidence>
<gene>
    <name evidence="2" type="ORF">IAB31_01500</name>
</gene>
<dbReference type="AlphaFoldDB" id="A0A9D1A9S8"/>
<dbReference type="PANTHER" id="PTHR43179">
    <property type="entry name" value="RHAMNOSYLTRANSFERASE WBBL"/>
    <property type="match status" value="1"/>
</dbReference>
<dbReference type="Proteomes" id="UP000886757">
    <property type="component" value="Unassembled WGS sequence"/>
</dbReference>
<dbReference type="InterPro" id="IPR029044">
    <property type="entry name" value="Nucleotide-diphossugar_trans"/>
</dbReference>
<proteinExistence type="predicted"/>
<name>A0A9D1A9S8_9FIRM</name>
<dbReference type="SUPFAM" id="SSF53448">
    <property type="entry name" value="Nucleotide-diphospho-sugar transferases"/>
    <property type="match status" value="2"/>
</dbReference>
<feature type="domain" description="Glycosyltransferase 2-like" evidence="1">
    <location>
        <begin position="77"/>
        <end position="185"/>
    </location>
</feature>
<reference evidence="2" key="2">
    <citation type="journal article" date="2021" name="PeerJ">
        <title>Extensive microbial diversity within the chicken gut microbiome revealed by metagenomics and culture.</title>
        <authorList>
            <person name="Gilroy R."/>
            <person name="Ravi A."/>
            <person name="Getino M."/>
            <person name="Pursley I."/>
            <person name="Horton D.L."/>
            <person name="Alikhan N.F."/>
            <person name="Baker D."/>
            <person name="Gharbi K."/>
            <person name="Hall N."/>
            <person name="Watson M."/>
            <person name="Adriaenssens E.M."/>
            <person name="Foster-Nyarko E."/>
            <person name="Jarju S."/>
            <person name="Secka A."/>
            <person name="Antonio M."/>
            <person name="Oren A."/>
            <person name="Chaudhuri R.R."/>
            <person name="La Ragione R."/>
            <person name="Hildebrand F."/>
            <person name="Pallen M.J."/>
        </authorList>
    </citation>
    <scope>NUCLEOTIDE SEQUENCE</scope>
    <source>
        <strain evidence="2">ChiSjej4B22-8148</strain>
    </source>
</reference>
<dbReference type="CDD" id="cd04184">
    <property type="entry name" value="GT2_RfbC_Mx_like"/>
    <property type="match status" value="1"/>
</dbReference>